<dbReference type="SUPFAM" id="SSF51182">
    <property type="entry name" value="RmlC-like cupins"/>
    <property type="match status" value="1"/>
</dbReference>
<dbReference type="Gene3D" id="1.10.10.1320">
    <property type="entry name" value="Anti-sigma factor, zinc-finger domain"/>
    <property type="match status" value="1"/>
</dbReference>
<dbReference type="InterPro" id="IPR014710">
    <property type="entry name" value="RmlC-like_jellyroll"/>
</dbReference>
<dbReference type="CDD" id="cd20301">
    <property type="entry name" value="cupin_ChrR"/>
    <property type="match status" value="1"/>
</dbReference>
<evidence type="ECO:0000259" key="1">
    <source>
        <dbReference type="Pfam" id="PF12973"/>
    </source>
</evidence>
<name>A0A7W6N7V2_9HYPH</name>
<dbReference type="NCBIfam" id="TIGR02451">
    <property type="entry name" value="anti_sig_ChrR"/>
    <property type="match status" value="1"/>
</dbReference>
<protein>
    <submittedName>
        <fullName evidence="2">Putative transcriptional regulator</fullName>
    </submittedName>
</protein>
<dbReference type="RefSeq" id="WP_027315879.1">
    <property type="nucleotide sequence ID" value="NZ_JACIDC010000006.1"/>
</dbReference>
<dbReference type="InterPro" id="IPR041916">
    <property type="entry name" value="Anti_sigma_zinc_sf"/>
</dbReference>
<dbReference type="Pfam" id="PF12973">
    <property type="entry name" value="Cupin_7"/>
    <property type="match status" value="1"/>
</dbReference>
<proteinExistence type="predicted"/>
<feature type="domain" description="ChrR-like cupin" evidence="1">
    <location>
        <begin position="109"/>
        <end position="195"/>
    </location>
</feature>
<dbReference type="EMBL" id="JACIDC010000006">
    <property type="protein sequence ID" value="MBB4040483.1"/>
    <property type="molecule type" value="Genomic_DNA"/>
</dbReference>
<dbReference type="InterPro" id="IPR011051">
    <property type="entry name" value="RmlC_Cupin_sf"/>
</dbReference>
<dbReference type="Proteomes" id="UP000519439">
    <property type="component" value="Unassembled WGS sequence"/>
</dbReference>
<dbReference type="InterPro" id="IPR025979">
    <property type="entry name" value="ChrR-like_cupin_dom"/>
</dbReference>
<comment type="caution">
    <text evidence="2">The sequence shown here is derived from an EMBL/GenBank/DDBJ whole genome shotgun (WGS) entry which is preliminary data.</text>
</comment>
<gene>
    <name evidence="2" type="ORF">GGR34_002136</name>
</gene>
<sequence length="218" mass="23103">MTMQHHPSDETLLRYAAGTLEAGPALVVAAHLELCADCREQVRTFEAVGGAMLEGLPPAEMSTDALERALALLDGGKHAASVTAAVRQDRVMAGDIALPAALRGCRIGPWRWRGPGVRISRVVIPAAPDAHVMLIKVGAGRHLPHHGHSGTEFTLVLKGAFSDASGRYARGDLAEADAQVEHEPVVDQDGECICLAALEGQMRFQGLLGRIVQPFVGI</sequence>
<keyword evidence="3" id="KW-1185">Reference proteome</keyword>
<dbReference type="AlphaFoldDB" id="A0A7W6N7V2"/>
<dbReference type="Gene3D" id="2.60.120.10">
    <property type="entry name" value="Jelly Rolls"/>
    <property type="match status" value="1"/>
</dbReference>
<evidence type="ECO:0000313" key="3">
    <source>
        <dbReference type="Proteomes" id="UP000519439"/>
    </source>
</evidence>
<accession>A0A7W6N7V2</accession>
<organism evidence="2 3">
    <name type="scientific">Microvirga flocculans</name>
    <dbReference type="NCBI Taxonomy" id="217168"/>
    <lineage>
        <taxon>Bacteria</taxon>
        <taxon>Pseudomonadati</taxon>
        <taxon>Pseudomonadota</taxon>
        <taxon>Alphaproteobacteria</taxon>
        <taxon>Hyphomicrobiales</taxon>
        <taxon>Methylobacteriaceae</taxon>
        <taxon>Microvirga</taxon>
    </lineage>
</organism>
<reference evidence="2 3" key="1">
    <citation type="submission" date="2020-08" db="EMBL/GenBank/DDBJ databases">
        <title>Genomic Encyclopedia of Type Strains, Phase IV (KMG-IV): sequencing the most valuable type-strain genomes for metagenomic binning, comparative biology and taxonomic classification.</title>
        <authorList>
            <person name="Goeker M."/>
        </authorList>
    </citation>
    <scope>NUCLEOTIDE SEQUENCE [LARGE SCALE GENOMIC DNA]</scope>
    <source>
        <strain evidence="2 3">DSM 15743</strain>
    </source>
</reference>
<dbReference type="InterPro" id="IPR012807">
    <property type="entry name" value="Anti-sigma_ChrR"/>
</dbReference>
<evidence type="ECO:0000313" key="2">
    <source>
        <dbReference type="EMBL" id="MBB4040483.1"/>
    </source>
</evidence>